<evidence type="ECO:0000259" key="3">
    <source>
        <dbReference type="PROSITE" id="PS51722"/>
    </source>
</evidence>
<reference evidence="5" key="1">
    <citation type="submission" date="2017-01" db="EMBL/GenBank/DDBJ databases">
        <title>Comparative genomics of anhydrobiosis in the tardigrade Hypsibius dujardini.</title>
        <authorList>
            <person name="Yoshida Y."/>
            <person name="Koutsovoulos G."/>
            <person name="Laetsch D."/>
            <person name="Stevens L."/>
            <person name="Kumar S."/>
            <person name="Horikawa D."/>
            <person name="Ishino K."/>
            <person name="Komine S."/>
            <person name="Tomita M."/>
            <person name="Blaxter M."/>
            <person name="Arakawa K."/>
        </authorList>
    </citation>
    <scope>NUCLEOTIDE SEQUENCE [LARGE SCALE GENOMIC DNA]</scope>
    <source>
        <strain evidence="5">Z151</strain>
    </source>
</reference>
<dbReference type="Pfam" id="PF25118">
    <property type="entry name" value="EFL1"/>
    <property type="match status" value="1"/>
</dbReference>
<dbReference type="InterPro" id="IPR004161">
    <property type="entry name" value="EFTu-like_2"/>
</dbReference>
<sequence length="946" mass="104162">MRTLSAEELVVLRRNAHRLRNICILAHVDHGKTSLADSLVASNGIISQRMAGRLRYMDSRPDEQERGITMKSSAIALHHTIDTGENYLINLIDSPGHVDFSGEVSTAVRICDGAVVVVDVVEGCAPQTVQVLRQAWLENIRPILIINKIDRLILEKKMTPLEAYARIRLVLEQINAVMGSLFATETMLKHSLKRDLKPKADEEETGSYDWDAGLDDADDSTLYFQPEAGNVIFASALDGWGFTIEHFAEIYSRKLGVSRSVLRKTLWGDFYLNVKEKKVMRGALAKGKRPLFVQFVLENIWQVYDAVINKMDKDLTFKITEALGLKIHARETKQADPKLHLFAICSQWLPLGKAVLDVVCDKLPGPSSLSAERVESLISNQLQFDTLPLETQKLKDAFLACSPDASAATIVFVSKMFAVDPSNISRQVSPRVVGQALTMEEITARREQVRLITAAKKDGELDGEGVEEMKPKEVLKPVVESIFVGFARIFSGTLKGGDELFVLGPKHKPEVALELARQSSVELPPHVTRATVGAIYTMMGRELEKVSEAAAGNVVAIAGLQDHLVRSGTLSSTVACPAFTDLSFMTAPIVRVAVEPKRTSDMEQLARGLKLLYQADPCVEVYVQETGEHVIVTAGEVHLQRCLNDLTNTFAKIEITASEPIVPFRETVVVPPKLDTLNEAIVADQDSSIATRFKNGLIEIRTPDKQCLLKLRCIPLPAEAASLLERGTETLKALNRSRKRRTAVDAADKGNERLSLEWQKKVNELRSDLEKALLEMPETNDLNPADLIDRITCFGPRYSGPNVLINTASNLRVPSVWSDEAATSNSFPSSGKSSTDFSPSIITGFQLTTLAGPLCEEPMMGVCFVLQEFTVTETTVSEKAEPGDGTVSQSSAYGPLSGQLISTMKEGCRRAFQAQPQRLMVALYSSVIQTTSDVLEIHKHILISCM</sequence>
<dbReference type="GO" id="GO:0005829">
    <property type="term" value="C:cytosol"/>
    <property type="evidence" value="ECO:0007669"/>
    <property type="project" value="TreeGrafter"/>
</dbReference>
<dbReference type="GO" id="GO:0003924">
    <property type="term" value="F:GTPase activity"/>
    <property type="evidence" value="ECO:0007669"/>
    <property type="project" value="InterPro"/>
</dbReference>
<organism evidence="4 5">
    <name type="scientific">Hypsibius exemplaris</name>
    <name type="common">Freshwater tardigrade</name>
    <dbReference type="NCBI Taxonomy" id="2072580"/>
    <lineage>
        <taxon>Eukaryota</taxon>
        <taxon>Metazoa</taxon>
        <taxon>Ecdysozoa</taxon>
        <taxon>Tardigrada</taxon>
        <taxon>Eutardigrada</taxon>
        <taxon>Parachela</taxon>
        <taxon>Hypsibioidea</taxon>
        <taxon>Hypsibiidae</taxon>
        <taxon>Hypsibius</taxon>
    </lineage>
</organism>
<dbReference type="PRINTS" id="PR00315">
    <property type="entry name" value="ELONGATNFCT"/>
</dbReference>
<dbReference type="CDD" id="cd16261">
    <property type="entry name" value="EF2_snRNP_III"/>
    <property type="match status" value="1"/>
</dbReference>
<dbReference type="AlphaFoldDB" id="A0A1W0WHT8"/>
<dbReference type="Gene3D" id="3.90.1430.10">
    <property type="entry name" value="Yeast translation eEF2 (G' domain)"/>
    <property type="match status" value="1"/>
</dbReference>
<dbReference type="PANTHER" id="PTHR42908">
    <property type="entry name" value="TRANSLATION ELONGATION FACTOR-RELATED"/>
    <property type="match status" value="1"/>
</dbReference>
<dbReference type="SUPFAM" id="SSF52540">
    <property type="entry name" value="P-loop containing nucleoside triphosphate hydrolases"/>
    <property type="match status" value="1"/>
</dbReference>
<dbReference type="Pfam" id="PF03144">
    <property type="entry name" value="GTP_EFTU_D2"/>
    <property type="match status" value="1"/>
</dbReference>
<dbReference type="FunFam" id="3.30.70.870:FF:000002">
    <property type="entry name" value="Translation elongation factor 2"/>
    <property type="match status" value="1"/>
</dbReference>
<dbReference type="Proteomes" id="UP000192578">
    <property type="component" value="Unassembled WGS sequence"/>
</dbReference>
<dbReference type="Gene3D" id="3.30.230.10">
    <property type="match status" value="1"/>
</dbReference>
<dbReference type="InterPro" id="IPR009000">
    <property type="entry name" value="Transl_B-barrel_sf"/>
</dbReference>
<dbReference type="FunFam" id="3.40.50.300:FF:000746">
    <property type="entry name" value="Ribosome assembly protein 1"/>
    <property type="match status" value="1"/>
</dbReference>
<dbReference type="InterPro" id="IPR005225">
    <property type="entry name" value="Small_GTP-bd"/>
</dbReference>
<dbReference type="InterPro" id="IPR027417">
    <property type="entry name" value="P-loop_NTPase"/>
</dbReference>
<protein>
    <submittedName>
        <fullName evidence="4">Elongation</fullName>
    </submittedName>
</protein>
<feature type="domain" description="Tr-type G" evidence="3">
    <location>
        <begin position="17"/>
        <end position="316"/>
    </location>
</feature>
<dbReference type="InterPro" id="IPR000795">
    <property type="entry name" value="T_Tr_GTP-bd_dom"/>
</dbReference>
<dbReference type="InterPro" id="IPR035647">
    <property type="entry name" value="EFG_III/V"/>
</dbReference>
<keyword evidence="2" id="KW-0342">GTP-binding</keyword>
<dbReference type="GO" id="GO:1990904">
    <property type="term" value="C:ribonucleoprotein complex"/>
    <property type="evidence" value="ECO:0007669"/>
    <property type="project" value="TreeGrafter"/>
</dbReference>
<dbReference type="Gene3D" id="3.40.50.300">
    <property type="entry name" value="P-loop containing nucleotide triphosphate hydrolases"/>
    <property type="match status" value="1"/>
</dbReference>
<dbReference type="Pfam" id="PF14492">
    <property type="entry name" value="EFG_III"/>
    <property type="match status" value="1"/>
</dbReference>
<keyword evidence="5" id="KW-1185">Reference proteome</keyword>
<dbReference type="InterPro" id="IPR014721">
    <property type="entry name" value="Ribsml_uS5_D2-typ_fold_subgr"/>
</dbReference>
<evidence type="ECO:0000256" key="1">
    <source>
        <dbReference type="ARBA" id="ARBA00022741"/>
    </source>
</evidence>
<dbReference type="Gene3D" id="2.40.30.10">
    <property type="entry name" value="Translation factors"/>
    <property type="match status" value="1"/>
</dbReference>
<dbReference type="GO" id="GO:0005525">
    <property type="term" value="F:GTP binding"/>
    <property type="evidence" value="ECO:0007669"/>
    <property type="project" value="UniProtKB-KW"/>
</dbReference>
<dbReference type="InterPro" id="IPR056752">
    <property type="entry name" value="EFL1"/>
</dbReference>
<dbReference type="PANTHER" id="PTHR42908:SF3">
    <property type="entry name" value="ELONGATION FACTOR-LIKE GTPASE 1"/>
    <property type="match status" value="1"/>
</dbReference>
<dbReference type="OrthoDB" id="364892at2759"/>
<keyword evidence="1" id="KW-0547">Nucleotide-binding</keyword>
<name>A0A1W0WHT8_HYPEX</name>
<dbReference type="Pfam" id="PF00009">
    <property type="entry name" value="GTP_EFTU"/>
    <property type="match status" value="1"/>
</dbReference>
<dbReference type="InterPro" id="IPR020568">
    <property type="entry name" value="Ribosomal_Su5_D2-typ_SF"/>
</dbReference>
<dbReference type="InterPro" id="IPR041095">
    <property type="entry name" value="EFG_II"/>
</dbReference>
<dbReference type="CDD" id="cd01885">
    <property type="entry name" value="EF2"/>
    <property type="match status" value="1"/>
</dbReference>
<dbReference type="CDD" id="cd01681">
    <property type="entry name" value="aeEF2_snRNP_like_IV"/>
    <property type="match status" value="1"/>
</dbReference>
<dbReference type="GO" id="GO:0042256">
    <property type="term" value="P:cytosolic ribosome assembly"/>
    <property type="evidence" value="ECO:0007669"/>
    <property type="project" value="TreeGrafter"/>
</dbReference>
<dbReference type="SUPFAM" id="SSF54980">
    <property type="entry name" value="EF-G C-terminal domain-like"/>
    <property type="match status" value="1"/>
</dbReference>
<gene>
    <name evidence="4" type="ORF">BV898_11068</name>
</gene>
<evidence type="ECO:0000313" key="4">
    <source>
        <dbReference type="EMBL" id="OQV14693.1"/>
    </source>
</evidence>
<dbReference type="GO" id="GO:0043022">
    <property type="term" value="F:ribosome binding"/>
    <property type="evidence" value="ECO:0007669"/>
    <property type="project" value="TreeGrafter"/>
</dbReference>
<comment type="caution">
    <text evidence="4">The sequence shown here is derived from an EMBL/GenBank/DDBJ whole genome shotgun (WGS) entry which is preliminary data.</text>
</comment>
<dbReference type="SUPFAM" id="SSF54211">
    <property type="entry name" value="Ribosomal protein S5 domain 2-like"/>
    <property type="match status" value="1"/>
</dbReference>
<evidence type="ECO:0000256" key="2">
    <source>
        <dbReference type="ARBA" id="ARBA00023134"/>
    </source>
</evidence>
<dbReference type="EMBL" id="MTYJ01000100">
    <property type="protein sequence ID" value="OQV14693.1"/>
    <property type="molecule type" value="Genomic_DNA"/>
</dbReference>
<dbReference type="Gene3D" id="3.30.70.870">
    <property type="entry name" value="Elongation Factor G (Translational Gtpase), domain 3"/>
    <property type="match status" value="1"/>
</dbReference>
<proteinExistence type="predicted"/>
<accession>A0A1W0WHT8</accession>
<dbReference type="PROSITE" id="PS51722">
    <property type="entry name" value="G_TR_2"/>
    <property type="match status" value="1"/>
</dbReference>
<dbReference type="SUPFAM" id="SSF50447">
    <property type="entry name" value="Translation proteins"/>
    <property type="match status" value="1"/>
</dbReference>
<evidence type="ECO:0000313" key="5">
    <source>
        <dbReference type="Proteomes" id="UP000192578"/>
    </source>
</evidence>
<dbReference type="FunFam" id="3.90.1430.10:FF:000002">
    <property type="entry name" value="Elongation factor like GTPase 1"/>
    <property type="match status" value="1"/>
</dbReference>
<dbReference type="NCBIfam" id="TIGR00231">
    <property type="entry name" value="small_GTP"/>
    <property type="match status" value="1"/>
</dbReference>
<dbReference type="CDD" id="cd16268">
    <property type="entry name" value="EF2_II"/>
    <property type="match status" value="1"/>
</dbReference>